<dbReference type="InterPro" id="IPR001789">
    <property type="entry name" value="Sig_transdc_resp-reg_receiver"/>
</dbReference>
<dbReference type="InterPro" id="IPR016032">
    <property type="entry name" value="Sig_transdc_resp-reg_C-effctor"/>
</dbReference>
<sequence length="231" mass="25296">MTQDSAPHLLIVEDHPGLSELLREYLGAHGYQVSAAADGHAGLRSALHLAPDLVILDVMLPGLGGLEVLRQLRTERDTPVLMLTARDDEASKVLGLELGADDYVTKPFSMAELLARVKALLRRAGLKDKPRGPLTHGPLSLHPLTREVTVLGEAVKLTRAEFELLHVLMLSPERVFTRGELLSHLQEDGGGSERTVDVHVRNLRAKLEIDAAHPQLLETVYGVGYRLRTVS</sequence>
<dbReference type="RefSeq" id="WP_184132812.1">
    <property type="nucleotide sequence ID" value="NZ_JACHFL010000006.1"/>
</dbReference>
<keyword evidence="2" id="KW-0902">Two-component regulatory system</keyword>
<feature type="domain" description="Response regulatory" evidence="8">
    <location>
        <begin position="8"/>
        <end position="121"/>
    </location>
</feature>
<keyword evidence="11" id="KW-1185">Reference proteome</keyword>
<dbReference type="SUPFAM" id="SSF52172">
    <property type="entry name" value="CheY-like"/>
    <property type="match status" value="1"/>
</dbReference>
<dbReference type="GO" id="GO:0000156">
    <property type="term" value="F:phosphorelay response regulator activity"/>
    <property type="evidence" value="ECO:0007669"/>
    <property type="project" value="TreeGrafter"/>
</dbReference>
<dbReference type="InterPro" id="IPR036388">
    <property type="entry name" value="WH-like_DNA-bd_sf"/>
</dbReference>
<dbReference type="SMART" id="SM00448">
    <property type="entry name" value="REC"/>
    <property type="match status" value="1"/>
</dbReference>
<evidence type="ECO:0000313" key="10">
    <source>
        <dbReference type="EMBL" id="MBB5363603.1"/>
    </source>
</evidence>
<dbReference type="AlphaFoldDB" id="A0A7W8JX93"/>
<dbReference type="Pfam" id="PF00072">
    <property type="entry name" value="Response_reg"/>
    <property type="match status" value="1"/>
</dbReference>
<keyword evidence="3" id="KW-0805">Transcription regulation</keyword>
<dbReference type="Proteomes" id="UP000552709">
    <property type="component" value="Unassembled WGS sequence"/>
</dbReference>
<dbReference type="SUPFAM" id="SSF46894">
    <property type="entry name" value="C-terminal effector domain of the bipartite response regulators"/>
    <property type="match status" value="1"/>
</dbReference>
<dbReference type="FunFam" id="3.40.50.2300:FF:000001">
    <property type="entry name" value="DNA-binding response regulator PhoB"/>
    <property type="match status" value="1"/>
</dbReference>
<keyword evidence="4 7" id="KW-0238">DNA-binding</keyword>
<protein>
    <submittedName>
        <fullName evidence="10">DNA-binding response OmpR family regulator</fullName>
    </submittedName>
</protein>
<evidence type="ECO:0000256" key="7">
    <source>
        <dbReference type="PROSITE-ProRule" id="PRU01091"/>
    </source>
</evidence>
<dbReference type="InterPro" id="IPR039420">
    <property type="entry name" value="WalR-like"/>
</dbReference>
<dbReference type="SMART" id="SM00862">
    <property type="entry name" value="Trans_reg_C"/>
    <property type="match status" value="1"/>
</dbReference>
<dbReference type="GO" id="GO:0032993">
    <property type="term" value="C:protein-DNA complex"/>
    <property type="evidence" value="ECO:0007669"/>
    <property type="project" value="TreeGrafter"/>
</dbReference>
<dbReference type="Gene3D" id="6.10.250.690">
    <property type="match status" value="1"/>
</dbReference>
<organism evidence="10 11">
    <name type="scientific">Deinococcus humi</name>
    <dbReference type="NCBI Taxonomy" id="662880"/>
    <lineage>
        <taxon>Bacteria</taxon>
        <taxon>Thermotogati</taxon>
        <taxon>Deinococcota</taxon>
        <taxon>Deinococci</taxon>
        <taxon>Deinococcales</taxon>
        <taxon>Deinococcaceae</taxon>
        <taxon>Deinococcus</taxon>
    </lineage>
</organism>
<dbReference type="Pfam" id="PF00486">
    <property type="entry name" value="Trans_reg_C"/>
    <property type="match status" value="1"/>
</dbReference>
<dbReference type="PROSITE" id="PS51755">
    <property type="entry name" value="OMPR_PHOB"/>
    <property type="match status" value="1"/>
</dbReference>
<dbReference type="Gene3D" id="3.40.50.2300">
    <property type="match status" value="1"/>
</dbReference>
<proteinExistence type="predicted"/>
<dbReference type="PANTHER" id="PTHR48111:SF4">
    <property type="entry name" value="DNA-BINDING DUAL TRANSCRIPTIONAL REGULATOR OMPR"/>
    <property type="match status" value="1"/>
</dbReference>
<evidence type="ECO:0000256" key="2">
    <source>
        <dbReference type="ARBA" id="ARBA00023012"/>
    </source>
</evidence>
<keyword evidence="1 6" id="KW-0597">Phosphoprotein</keyword>
<reference evidence="10 11" key="1">
    <citation type="submission" date="2020-08" db="EMBL/GenBank/DDBJ databases">
        <title>Genomic Encyclopedia of Type Strains, Phase IV (KMG-IV): sequencing the most valuable type-strain genomes for metagenomic binning, comparative biology and taxonomic classification.</title>
        <authorList>
            <person name="Goeker M."/>
        </authorList>
    </citation>
    <scope>NUCLEOTIDE SEQUENCE [LARGE SCALE GENOMIC DNA]</scope>
    <source>
        <strain evidence="10 11">DSM 27939</strain>
    </source>
</reference>
<name>A0A7W8JX93_9DEIO</name>
<dbReference type="InterPro" id="IPR011006">
    <property type="entry name" value="CheY-like_superfamily"/>
</dbReference>
<dbReference type="PANTHER" id="PTHR48111">
    <property type="entry name" value="REGULATOR OF RPOS"/>
    <property type="match status" value="1"/>
</dbReference>
<comment type="caution">
    <text evidence="10">The sequence shown here is derived from an EMBL/GenBank/DDBJ whole genome shotgun (WGS) entry which is preliminary data.</text>
</comment>
<evidence type="ECO:0000256" key="3">
    <source>
        <dbReference type="ARBA" id="ARBA00023015"/>
    </source>
</evidence>
<dbReference type="Gene3D" id="1.10.10.10">
    <property type="entry name" value="Winged helix-like DNA-binding domain superfamily/Winged helix DNA-binding domain"/>
    <property type="match status" value="1"/>
</dbReference>
<dbReference type="EMBL" id="JACHFL010000006">
    <property type="protein sequence ID" value="MBB5363603.1"/>
    <property type="molecule type" value="Genomic_DNA"/>
</dbReference>
<dbReference type="GO" id="GO:0000976">
    <property type="term" value="F:transcription cis-regulatory region binding"/>
    <property type="evidence" value="ECO:0007669"/>
    <property type="project" value="TreeGrafter"/>
</dbReference>
<dbReference type="PROSITE" id="PS50110">
    <property type="entry name" value="RESPONSE_REGULATORY"/>
    <property type="match status" value="1"/>
</dbReference>
<dbReference type="GO" id="GO:0006355">
    <property type="term" value="P:regulation of DNA-templated transcription"/>
    <property type="evidence" value="ECO:0007669"/>
    <property type="project" value="InterPro"/>
</dbReference>
<dbReference type="GO" id="GO:0005829">
    <property type="term" value="C:cytosol"/>
    <property type="evidence" value="ECO:0007669"/>
    <property type="project" value="TreeGrafter"/>
</dbReference>
<evidence type="ECO:0000256" key="4">
    <source>
        <dbReference type="ARBA" id="ARBA00023125"/>
    </source>
</evidence>
<dbReference type="CDD" id="cd17574">
    <property type="entry name" value="REC_OmpR"/>
    <property type="match status" value="1"/>
</dbReference>
<feature type="modified residue" description="4-aspartylphosphate" evidence="6">
    <location>
        <position position="57"/>
    </location>
</feature>
<evidence type="ECO:0000256" key="6">
    <source>
        <dbReference type="PROSITE-ProRule" id="PRU00169"/>
    </source>
</evidence>
<evidence type="ECO:0000259" key="8">
    <source>
        <dbReference type="PROSITE" id="PS50110"/>
    </source>
</evidence>
<evidence type="ECO:0000256" key="5">
    <source>
        <dbReference type="ARBA" id="ARBA00023163"/>
    </source>
</evidence>
<accession>A0A7W8JX93</accession>
<keyword evidence="5" id="KW-0804">Transcription</keyword>
<feature type="domain" description="OmpR/PhoB-type" evidence="9">
    <location>
        <begin position="131"/>
        <end position="229"/>
    </location>
</feature>
<evidence type="ECO:0000256" key="1">
    <source>
        <dbReference type="ARBA" id="ARBA00022553"/>
    </source>
</evidence>
<evidence type="ECO:0000313" key="11">
    <source>
        <dbReference type="Proteomes" id="UP000552709"/>
    </source>
</evidence>
<gene>
    <name evidence="10" type="ORF">HNQ08_002709</name>
</gene>
<dbReference type="CDD" id="cd00383">
    <property type="entry name" value="trans_reg_C"/>
    <property type="match status" value="1"/>
</dbReference>
<dbReference type="InterPro" id="IPR001867">
    <property type="entry name" value="OmpR/PhoB-type_DNA-bd"/>
</dbReference>
<feature type="DNA-binding region" description="OmpR/PhoB-type" evidence="7">
    <location>
        <begin position="131"/>
        <end position="229"/>
    </location>
</feature>
<evidence type="ECO:0000259" key="9">
    <source>
        <dbReference type="PROSITE" id="PS51755"/>
    </source>
</evidence>